<evidence type="ECO:0000313" key="4">
    <source>
        <dbReference type="EMBL" id="TYS47600.1"/>
    </source>
</evidence>
<reference evidence="4 5" key="1">
    <citation type="submission" date="2019-08" db="EMBL/GenBank/DDBJ databases">
        <title>Bacillus genomes from the desert of Cuatro Cienegas, Coahuila.</title>
        <authorList>
            <person name="Olmedo-Alvarez G."/>
        </authorList>
    </citation>
    <scope>NUCLEOTIDE SEQUENCE [LARGE SCALE GENOMIC DNA]</scope>
    <source>
        <strain evidence="4 5">CH446_14T</strain>
    </source>
</reference>
<keyword evidence="1" id="KW-0500">Molybdenum</keyword>
<evidence type="ECO:0000313" key="5">
    <source>
        <dbReference type="Proteomes" id="UP000322139"/>
    </source>
</evidence>
<dbReference type="InterPro" id="IPR036856">
    <property type="entry name" value="Ald_Oxase/Xan_DH_a/b_sf"/>
</dbReference>
<sequence length="773" mass="84091">MDYIGKSVIRKEAYDKVTGKAKYTNDYRQTGTLHAKMLISPHAHADIVSIDFSEAKKIPGVKAVLGDEPFPLAGEEIKDRPPIAYKRVRYHGEPVAVVVADTPLNAKKGVDAIKAEYRPLPAVHSPREALRSDAPLVHENLGSYEKRERVYPVPGTNIASMDKIRKGNIEQGFRESEVEAEFAISFPPSDHAAIETRCATAEIRGNGEVIFTASSQAPFAIKKLMEWYFGIPAGKVIVHTPLVGGAYGGKASVQLEVIAYLASLAVGGRPVKLLNTREEDMITSPVHIGLEATVRIGATRNGILKAAEIEFFFDGGAYSDKSVDITRAAVVDCTGPYKIDHICCNSYCVYTNHPYPGAYRGYSHSEVHFAFERTMDVLAEKLAMDPLELRLKNSIKAGDATPTQVVLSPSRIGNLPLCIERLKYLMKWDEGQLSETGDRTLRAKGVCCVWKTSTFDTDATSGAILTFNPDGSINLMSGVVEIGTGTKTVLAQMLADRLKMNVDQIHVKMAVDTQTVPEHWKTVGSQGVHMAGKAVLAAADDAIRQLKDLASCVLQVPSVDLETAGGRVFITDRPHIGLDIRELAYGYTYPNGHTIGGQIIAAGYYTPPLVSYLDPETGAGDPGPEWTVAAQGVEVELDKRDLTYRILKAYTVMDIGKVLNEKGALGQVMGAMNMGIAFAARESFVFDREGRILNPQLRTYRPLHYGEEPEYITEFVETPHLAGPYGARGAGEHGLIGMPAALGNALSLAIGVQLDTLPLLPETLWRKVSGVKQ</sequence>
<dbReference type="InterPro" id="IPR037165">
    <property type="entry name" value="AldOxase/xan_DH_Mopterin-bd_sf"/>
</dbReference>
<dbReference type="Gene3D" id="3.90.1170.50">
    <property type="entry name" value="Aldehyde oxidase/xanthine dehydrogenase, a/b hammerhead"/>
    <property type="match status" value="1"/>
</dbReference>
<dbReference type="InterPro" id="IPR000674">
    <property type="entry name" value="Ald_Oxase/Xan_DH_a/b"/>
</dbReference>
<dbReference type="PANTHER" id="PTHR11908:SF132">
    <property type="entry name" value="ALDEHYDE OXIDASE 1-RELATED"/>
    <property type="match status" value="1"/>
</dbReference>
<dbReference type="InterPro" id="IPR016208">
    <property type="entry name" value="Ald_Oxase/xanthine_DH-like"/>
</dbReference>
<dbReference type="GO" id="GO:0016491">
    <property type="term" value="F:oxidoreductase activity"/>
    <property type="evidence" value="ECO:0007669"/>
    <property type="project" value="UniProtKB-KW"/>
</dbReference>
<dbReference type="Gene3D" id="3.30.365.10">
    <property type="entry name" value="Aldehyde oxidase/xanthine dehydrogenase, molybdopterin binding domain"/>
    <property type="match status" value="4"/>
</dbReference>
<feature type="domain" description="Aldehyde oxidase/xanthine dehydrogenase a/b hammerhead" evidence="3">
    <location>
        <begin position="18"/>
        <end position="121"/>
    </location>
</feature>
<comment type="caution">
    <text evidence="4">The sequence shown here is derived from an EMBL/GenBank/DDBJ whole genome shotgun (WGS) entry which is preliminary data.</text>
</comment>
<gene>
    <name evidence="4" type="ORF">FZD51_11680</name>
</gene>
<dbReference type="AlphaFoldDB" id="A0A5D4RAD4"/>
<dbReference type="GO" id="GO:0005506">
    <property type="term" value="F:iron ion binding"/>
    <property type="evidence" value="ECO:0007669"/>
    <property type="project" value="InterPro"/>
</dbReference>
<dbReference type="RefSeq" id="WP_148974944.1">
    <property type="nucleotide sequence ID" value="NZ_VTER01000006.1"/>
</dbReference>
<dbReference type="InterPro" id="IPR008274">
    <property type="entry name" value="AldOxase/xan_DH_MoCoBD1"/>
</dbReference>
<dbReference type="SUPFAM" id="SSF56003">
    <property type="entry name" value="Molybdenum cofactor-binding domain"/>
    <property type="match status" value="1"/>
</dbReference>
<dbReference type="Proteomes" id="UP000322139">
    <property type="component" value="Unassembled WGS sequence"/>
</dbReference>
<dbReference type="SUPFAM" id="SSF54665">
    <property type="entry name" value="CO dehydrogenase molybdoprotein N-domain-like"/>
    <property type="match status" value="1"/>
</dbReference>
<proteinExistence type="predicted"/>
<dbReference type="Pfam" id="PF01315">
    <property type="entry name" value="Ald_Xan_dh_C"/>
    <property type="match status" value="1"/>
</dbReference>
<dbReference type="PANTHER" id="PTHR11908">
    <property type="entry name" value="XANTHINE DEHYDROGENASE"/>
    <property type="match status" value="1"/>
</dbReference>
<dbReference type="Pfam" id="PF02738">
    <property type="entry name" value="MoCoBD_1"/>
    <property type="match status" value="1"/>
</dbReference>
<dbReference type="SMART" id="SM01008">
    <property type="entry name" value="Ald_Xan_dh_C"/>
    <property type="match status" value="1"/>
</dbReference>
<organism evidence="4 5">
    <name type="scientific">Bacillus infantis</name>
    <dbReference type="NCBI Taxonomy" id="324767"/>
    <lineage>
        <taxon>Bacteria</taxon>
        <taxon>Bacillati</taxon>
        <taxon>Bacillota</taxon>
        <taxon>Bacilli</taxon>
        <taxon>Bacillales</taxon>
        <taxon>Bacillaceae</taxon>
        <taxon>Bacillus</taxon>
    </lineage>
</organism>
<evidence type="ECO:0000256" key="2">
    <source>
        <dbReference type="ARBA" id="ARBA00023002"/>
    </source>
</evidence>
<dbReference type="InterPro" id="IPR046867">
    <property type="entry name" value="AldOxase/xan_DH_MoCoBD2"/>
</dbReference>
<evidence type="ECO:0000259" key="3">
    <source>
        <dbReference type="SMART" id="SM01008"/>
    </source>
</evidence>
<evidence type="ECO:0000256" key="1">
    <source>
        <dbReference type="ARBA" id="ARBA00022505"/>
    </source>
</evidence>
<dbReference type="Pfam" id="PF20256">
    <property type="entry name" value="MoCoBD_2"/>
    <property type="match status" value="1"/>
</dbReference>
<keyword evidence="2" id="KW-0560">Oxidoreductase</keyword>
<accession>A0A5D4RAD4</accession>
<protein>
    <submittedName>
        <fullName evidence="4">Xanthine dehydrogenase family protein molybdopterin-binding subunit</fullName>
    </submittedName>
</protein>
<dbReference type="EMBL" id="VTER01000006">
    <property type="protein sequence ID" value="TYS47600.1"/>
    <property type="molecule type" value="Genomic_DNA"/>
</dbReference>
<name>A0A5D4RAD4_9BACI</name>